<protein>
    <submittedName>
        <fullName evidence="1">Uncharacterized protein</fullName>
    </submittedName>
</protein>
<dbReference type="OrthoDB" id="10606792at2759"/>
<organism evidence="1 2">
    <name type="scientific">Musa troglodytarum</name>
    <name type="common">fe'i banana</name>
    <dbReference type="NCBI Taxonomy" id="320322"/>
    <lineage>
        <taxon>Eukaryota</taxon>
        <taxon>Viridiplantae</taxon>
        <taxon>Streptophyta</taxon>
        <taxon>Embryophyta</taxon>
        <taxon>Tracheophyta</taxon>
        <taxon>Spermatophyta</taxon>
        <taxon>Magnoliopsida</taxon>
        <taxon>Liliopsida</taxon>
        <taxon>Zingiberales</taxon>
        <taxon>Musaceae</taxon>
        <taxon>Musa</taxon>
    </lineage>
</organism>
<name>A0A9E7JIU4_9LILI</name>
<gene>
    <name evidence="1" type="ORF">MUK42_05024</name>
</gene>
<evidence type="ECO:0000313" key="2">
    <source>
        <dbReference type="Proteomes" id="UP001055439"/>
    </source>
</evidence>
<evidence type="ECO:0000313" key="1">
    <source>
        <dbReference type="EMBL" id="URD82471.1"/>
    </source>
</evidence>
<accession>A0A9E7JIU4</accession>
<dbReference type="AlphaFoldDB" id="A0A9E7JIU4"/>
<dbReference type="EMBL" id="CP097503">
    <property type="protein sequence ID" value="URD82471.1"/>
    <property type="molecule type" value="Genomic_DNA"/>
</dbReference>
<reference evidence="1" key="1">
    <citation type="submission" date="2022-05" db="EMBL/GenBank/DDBJ databases">
        <title>The Musa troglodytarum L. genome provides insights into the mechanism of non-climacteric behaviour and enrichment of carotenoids.</title>
        <authorList>
            <person name="Wang J."/>
        </authorList>
    </citation>
    <scope>NUCLEOTIDE SEQUENCE</scope>
    <source>
        <tissue evidence="1">Leaf</tissue>
    </source>
</reference>
<sequence length="164" mass="17752">MGWLCSAESPRFSDLFTFGNSTGSSHFVFILSNLTCICCAKLGRRVASPGIRWMPDLGIGTPIAHALCTKCCHLAAQSLGMDAIMLRELLLSSALKGLSLQERSCLGSSLHAQSISAGKFSFRDHAGLHLTGQDESMDPGNRLIQISRECSSLNFSRVQVFDDI</sequence>
<keyword evidence="2" id="KW-1185">Reference proteome</keyword>
<proteinExistence type="predicted"/>
<dbReference type="Proteomes" id="UP001055439">
    <property type="component" value="Chromosome 10"/>
</dbReference>